<reference evidence="2" key="1">
    <citation type="submission" date="2020-12" db="EMBL/GenBank/DDBJ databases">
        <title>Metabolic potential, ecology and presence of endohyphal bacteria is reflected in genomic diversity of Mucoromycotina.</title>
        <authorList>
            <person name="Muszewska A."/>
            <person name="Okrasinska A."/>
            <person name="Steczkiewicz K."/>
            <person name="Drgas O."/>
            <person name="Orlowska M."/>
            <person name="Perlinska-Lenart U."/>
            <person name="Aleksandrzak-Piekarczyk T."/>
            <person name="Szatraj K."/>
            <person name="Zielenkiewicz U."/>
            <person name="Pilsyk S."/>
            <person name="Malc E."/>
            <person name="Mieczkowski P."/>
            <person name="Kruszewska J.S."/>
            <person name="Biernat P."/>
            <person name="Pawlowska J."/>
        </authorList>
    </citation>
    <scope>NUCLEOTIDE SEQUENCE</scope>
    <source>
        <strain evidence="2">WA0000017839</strain>
    </source>
</reference>
<protein>
    <submittedName>
        <fullName evidence="2">Uncharacterized protein</fullName>
    </submittedName>
</protein>
<dbReference type="EMBL" id="JAEPRD010000042">
    <property type="protein sequence ID" value="KAG2204680.1"/>
    <property type="molecule type" value="Genomic_DNA"/>
</dbReference>
<dbReference type="Proteomes" id="UP000603453">
    <property type="component" value="Unassembled WGS sequence"/>
</dbReference>
<gene>
    <name evidence="2" type="ORF">INT47_011975</name>
</gene>
<evidence type="ECO:0000256" key="1">
    <source>
        <dbReference type="SAM" id="MobiDB-lite"/>
    </source>
</evidence>
<evidence type="ECO:0000313" key="3">
    <source>
        <dbReference type="Proteomes" id="UP000603453"/>
    </source>
</evidence>
<dbReference type="AlphaFoldDB" id="A0A8H7V2D9"/>
<evidence type="ECO:0000313" key="2">
    <source>
        <dbReference type="EMBL" id="KAG2204680.1"/>
    </source>
</evidence>
<keyword evidence="3" id="KW-1185">Reference proteome</keyword>
<sequence length="105" mass="11824">MHSLSEIHLQIRVDVYTFKESTGELVNKESSQSKSKSSGERSIGDKVDCRILVKNASHNETDVSIIEFAKDNNTQGPLHNSPYIKRPNKKMLLAQSSKLLELKAR</sequence>
<comment type="caution">
    <text evidence="2">The sequence shown here is derived from an EMBL/GenBank/DDBJ whole genome shotgun (WGS) entry which is preliminary data.</text>
</comment>
<proteinExistence type="predicted"/>
<name>A0A8H7V2D9_9FUNG</name>
<feature type="region of interest" description="Disordered" evidence="1">
    <location>
        <begin position="24"/>
        <end position="43"/>
    </location>
</feature>
<organism evidence="2 3">
    <name type="scientific">Mucor saturninus</name>
    <dbReference type="NCBI Taxonomy" id="64648"/>
    <lineage>
        <taxon>Eukaryota</taxon>
        <taxon>Fungi</taxon>
        <taxon>Fungi incertae sedis</taxon>
        <taxon>Mucoromycota</taxon>
        <taxon>Mucoromycotina</taxon>
        <taxon>Mucoromycetes</taxon>
        <taxon>Mucorales</taxon>
        <taxon>Mucorineae</taxon>
        <taxon>Mucoraceae</taxon>
        <taxon>Mucor</taxon>
    </lineage>
</organism>
<accession>A0A8H7V2D9</accession>